<dbReference type="Proteomes" id="UP001164539">
    <property type="component" value="Chromosome 2"/>
</dbReference>
<comment type="caution">
    <text evidence="1">The sequence shown here is derived from an EMBL/GenBank/DDBJ whole genome shotgun (WGS) entry which is preliminary data.</text>
</comment>
<organism evidence="1 2">
    <name type="scientific">Melia azedarach</name>
    <name type="common">Chinaberry tree</name>
    <dbReference type="NCBI Taxonomy" id="155640"/>
    <lineage>
        <taxon>Eukaryota</taxon>
        <taxon>Viridiplantae</taxon>
        <taxon>Streptophyta</taxon>
        <taxon>Embryophyta</taxon>
        <taxon>Tracheophyta</taxon>
        <taxon>Spermatophyta</taxon>
        <taxon>Magnoliopsida</taxon>
        <taxon>eudicotyledons</taxon>
        <taxon>Gunneridae</taxon>
        <taxon>Pentapetalae</taxon>
        <taxon>rosids</taxon>
        <taxon>malvids</taxon>
        <taxon>Sapindales</taxon>
        <taxon>Meliaceae</taxon>
        <taxon>Melia</taxon>
    </lineage>
</organism>
<accession>A0ACC1YNL9</accession>
<evidence type="ECO:0000313" key="1">
    <source>
        <dbReference type="EMBL" id="KAJ4725066.1"/>
    </source>
</evidence>
<reference evidence="1 2" key="1">
    <citation type="journal article" date="2023" name="Science">
        <title>Complex scaffold remodeling in plant triterpene biosynthesis.</title>
        <authorList>
            <person name="De La Pena R."/>
            <person name="Hodgson H."/>
            <person name="Liu J.C."/>
            <person name="Stephenson M.J."/>
            <person name="Martin A.C."/>
            <person name="Owen C."/>
            <person name="Harkess A."/>
            <person name="Leebens-Mack J."/>
            <person name="Jimenez L.E."/>
            <person name="Osbourn A."/>
            <person name="Sattely E.S."/>
        </authorList>
    </citation>
    <scope>NUCLEOTIDE SEQUENCE [LARGE SCALE GENOMIC DNA]</scope>
    <source>
        <strain evidence="2">cv. JPN11</strain>
        <tissue evidence="1">Leaf</tissue>
    </source>
</reference>
<protein>
    <submittedName>
        <fullName evidence="1">L10-interacting MYB domain-containing protein</fullName>
    </submittedName>
</protein>
<evidence type="ECO:0000313" key="2">
    <source>
        <dbReference type="Proteomes" id="UP001164539"/>
    </source>
</evidence>
<proteinExistence type="predicted"/>
<sequence length="299" mass="34279">MASKLDGGNAETEADHATWTALEEKIFIQLMVKEVHKGNRSATTFTRKGWKNIEQEFRGRTNKRYNNCQFRNKFNQLRIRYHDFIELLQVPGVNWDPVLNTVGAPENIWEMYLKVHKKAKRFQKKGCPMFNELGVIFGKPTMKFKDVFPLNQYPLVKEDNFDLEDSSTNATPTAFPGESGDDKDYTSQSTRQCQRSTTPTSHLGKKREARALDIIEGSRECTEVTKSICPTLTRTEASPQSEAFSITNCVKCLESIEGVDGSTYIKAIKMFKDIDWREMFMAMSAERRLVWLASLDSLD</sequence>
<name>A0ACC1YNL9_MELAZ</name>
<keyword evidence="2" id="KW-1185">Reference proteome</keyword>
<gene>
    <name evidence="1" type="ORF">OWV82_003988</name>
</gene>
<dbReference type="EMBL" id="CM051395">
    <property type="protein sequence ID" value="KAJ4725066.1"/>
    <property type="molecule type" value="Genomic_DNA"/>
</dbReference>